<name>A0A2T4JDE9_FUSBL</name>
<evidence type="ECO:0000313" key="2">
    <source>
        <dbReference type="Proteomes" id="UP000241362"/>
    </source>
</evidence>
<accession>A0A2T4JDE9</accession>
<gene>
    <name evidence="1" type="ORF">C5F44_02565</name>
</gene>
<reference evidence="1 2" key="1">
    <citation type="submission" date="2018-03" db="EMBL/GenBank/DDBJ databases">
        <title>Rhodobacter blasticus.</title>
        <authorList>
            <person name="Meyer T.E."/>
            <person name="Miller S."/>
            <person name="Lodha T."/>
            <person name="Gandham S."/>
            <person name="Chintalapati S."/>
            <person name="Chintalapati V.R."/>
        </authorList>
    </citation>
    <scope>NUCLEOTIDE SEQUENCE [LARGE SCALE GENOMIC DNA]</scope>
    <source>
        <strain evidence="1 2">DSM 2131</strain>
    </source>
</reference>
<sequence length="326" mass="35324">MVAPMKTRALLQSQAFALCFEGAHVPDWVQITPAGPRLPARDGREWQLPDPDAVVQVYAAAAREGAEAPVDFEHATHVKGEAGERADAVGWVKQLENRDGALWARIDWNETGREAIASRAYRYVSPGFFFDPKTRAVMRLVSIGLTNVPNFKLPALNRQDPYQETDMNPEVLKALGLADGATATDAVTAIDKLKSDQQLALNRAQHPDPAAWVPRADHQLALNRITTFETEAKARADKEAEAAVDAAIAEGKIAPASRDYHLATCRAEGGLDRFKGFIATQPVIAAPSGLDKKAGQDSGTYTEEQLAVCRQLGMDPAETFGKGAKE</sequence>
<dbReference type="InterPro" id="IPR012106">
    <property type="entry name" value="Phage_Mu_Gp1"/>
</dbReference>
<protein>
    <submittedName>
        <fullName evidence="1">Peptidase</fullName>
    </submittedName>
</protein>
<proteinExistence type="predicted"/>
<dbReference type="PIRSF" id="PIRSF016624">
    <property type="entry name" value="Mu_prophg_I"/>
    <property type="match status" value="1"/>
</dbReference>
<keyword evidence="2" id="KW-1185">Reference proteome</keyword>
<organism evidence="1 2">
    <name type="scientific">Fuscovulum blasticum DSM 2131</name>
    <dbReference type="NCBI Taxonomy" id="1188250"/>
    <lineage>
        <taxon>Bacteria</taxon>
        <taxon>Pseudomonadati</taxon>
        <taxon>Pseudomonadota</taxon>
        <taxon>Alphaproteobacteria</taxon>
        <taxon>Rhodobacterales</taxon>
        <taxon>Paracoccaceae</taxon>
        <taxon>Pseudogemmobacter</taxon>
    </lineage>
</organism>
<dbReference type="Proteomes" id="UP000241362">
    <property type="component" value="Unassembled WGS sequence"/>
</dbReference>
<dbReference type="AlphaFoldDB" id="A0A2T4JDE9"/>
<comment type="caution">
    <text evidence="1">The sequence shown here is derived from an EMBL/GenBank/DDBJ whole genome shotgun (WGS) entry which is preliminary data.</text>
</comment>
<dbReference type="EMBL" id="PZKE01000002">
    <property type="protein sequence ID" value="PTE15940.1"/>
    <property type="molecule type" value="Genomic_DNA"/>
</dbReference>
<evidence type="ECO:0000313" key="1">
    <source>
        <dbReference type="EMBL" id="PTE15940.1"/>
    </source>
</evidence>
<dbReference type="Pfam" id="PF10123">
    <property type="entry name" value="Mu-like_Pro"/>
    <property type="match status" value="1"/>
</dbReference>